<keyword evidence="3" id="KW-0496">Mitochondrion</keyword>
<name>F4ZFQ2_9BIVA</name>
<feature type="transmembrane region" description="Helical" evidence="2">
    <location>
        <begin position="41"/>
        <end position="58"/>
    </location>
</feature>
<sequence>MHIDFSRQKSMLNALGYQLTLVIKLKHLTTNLCQSKKMQKLIAVTVSILMIILLNTFYSTPESVLPNPLLTDNPLEQNQPTSASPTPTGFHPLKDSPASTNISDKA</sequence>
<protein>
    <submittedName>
        <fullName evidence="3">Female-specific orf protein</fullName>
    </submittedName>
</protein>
<keyword evidence="2" id="KW-0472">Membrane</keyword>
<feature type="compositionally biased region" description="Polar residues" evidence="1">
    <location>
        <begin position="74"/>
        <end position="87"/>
    </location>
</feature>
<accession>F4ZFQ2</accession>
<evidence type="ECO:0000313" key="4">
    <source>
        <dbReference type="EMBL" id="AEC14136.1"/>
    </source>
</evidence>
<evidence type="ECO:0000313" key="3">
    <source>
        <dbReference type="EMBL" id="AEC14135.1"/>
    </source>
</evidence>
<keyword evidence="2" id="KW-1133">Transmembrane helix</keyword>
<organism evidence="3">
    <name type="scientific">Toxolasma texasiensis</name>
    <dbReference type="NCBI Taxonomy" id="301926"/>
    <lineage>
        <taxon>Eukaryota</taxon>
        <taxon>Metazoa</taxon>
        <taxon>Spiralia</taxon>
        <taxon>Lophotrochozoa</taxon>
        <taxon>Mollusca</taxon>
        <taxon>Bivalvia</taxon>
        <taxon>Autobranchia</taxon>
        <taxon>Heteroconchia</taxon>
        <taxon>Palaeoheterodonta</taxon>
        <taxon>Unionida</taxon>
        <taxon>Unionoidea</taxon>
        <taxon>Unionidae</taxon>
        <taxon>Ambleminae</taxon>
        <taxon>Lampsilini</taxon>
        <taxon>Toxolasma</taxon>
    </lineage>
</organism>
<feature type="region of interest" description="Disordered" evidence="1">
    <location>
        <begin position="68"/>
        <end position="106"/>
    </location>
</feature>
<evidence type="ECO:0000256" key="2">
    <source>
        <dbReference type="SAM" id="Phobius"/>
    </source>
</evidence>
<proteinExistence type="predicted"/>
<evidence type="ECO:0000256" key="1">
    <source>
        <dbReference type="SAM" id="MobiDB-lite"/>
    </source>
</evidence>
<feature type="compositionally biased region" description="Polar residues" evidence="1">
    <location>
        <begin position="97"/>
        <end position="106"/>
    </location>
</feature>
<dbReference type="AlphaFoldDB" id="F4ZFQ2"/>
<gene>
    <name evidence="3" type="primary">forf</name>
</gene>
<dbReference type="EMBL" id="HM849477">
    <property type="protein sequence ID" value="AEC14136.1"/>
    <property type="molecule type" value="Genomic_DNA"/>
</dbReference>
<keyword evidence="2" id="KW-0812">Transmembrane</keyword>
<dbReference type="EMBL" id="HM849476">
    <property type="protein sequence ID" value="AEC14135.1"/>
    <property type="molecule type" value="Genomic_DNA"/>
</dbReference>
<geneLocation type="mitochondrion" evidence="3"/>
<reference evidence="3" key="1">
    <citation type="journal article" date="2011" name="Mol. Biol. Evol.">
        <title>Novel protein genes in animal mtDNA: a new sex determination system in freshwater mussels (Bivalvia: Unionoida)?</title>
        <authorList>
            <person name="Breton S."/>
            <person name="Stewart D.T."/>
            <person name="Shepardson S."/>
            <person name="Trdan R.J."/>
            <person name="Bogan A.E."/>
            <person name="Chapman E.G."/>
            <person name="Ruminas A.J."/>
            <person name="Piontkivska H."/>
            <person name="Hoeh W.R."/>
        </authorList>
    </citation>
    <scope>NUCLEOTIDE SEQUENCE</scope>
    <source>
        <strain evidence="3">H1313</strain>
        <strain evidence="4">H1314</strain>
    </source>
</reference>